<evidence type="ECO:0000259" key="5">
    <source>
        <dbReference type="Pfam" id="PF00384"/>
    </source>
</evidence>
<dbReference type="InterPro" id="IPR050612">
    <property type="entry name" value="Prok_Mopterin_Oxidored"/>
</dbReference>
<proteinExistence type="inferred from homology"/>
<dbReference type="SUPFAM" id="SSF50692">
    <property type="entry name" value="ADC-like"/>
    <property type="match status" value="1"/>
</dbReference>
<name>A0A5A8F3V5_9BACT</name>
<evidence type="ECO:0008006" key="9">
    <source>
        <dbReference type="Google" id="ProtNLM"/>
    </source>
</evidence>
<dbReference type="OrthoDB" id="9810782at2"/>
<accession>A0A5A8F3V5</accession>
<reference evidence="7 8" key="1">
    <citation type="submission" date="2019-06" db="EMBL/GenBank/DDBJ databases">
        <title>Genomic insights into carbon and energy metabolism of Deferribacter autotrophicus revealed new metabolic traits in the phylum Deferribacteres.</title>
        <authorList>
            <person name="Slobodkin A.I."/>
            <person name="Slobodkina G.B."/>
            <person name="Allioux M."/>
            <person name="Alain K."/>
            <person name="Jebbar M."/>
            <person name="Shadrin V."/>
            <person name="Kublanov I.V."/>
            <person name="Toshchakov S.V."/>
            <person name="Bonch-Osmolovskaya E.A."/>
        </authorList>
    </citation>
    <scope>NUCLEOTIDE SEQUENCE [LARGE SCALE GENOMIC DNA]</scope>
    <source>
        <strain evidence="7 8">SL50</strain>
    </source>
</reference>
<gene>
    <name evidence="7" type="ORF">FHQ18_05210</name>
</gene>
<keyword evidence="2" id="KW-0479">Metal-binding</keyword>
<dbReference type="Proteomes" id="UP000322876">
    <property type="component" value="Unassembled WGS sequence"/>
</dbReference>
<dbReference type="PANTHER" id="PTHR43742">
    <property type="entry name" value="TRIMETHYLAMINE-N-OXIDE REDUCTASE"/>
    <property type="match status" value="1"/>
</dbReference>
<dbReference type="GO" id="GO:0051536">
    <property type="term" value="F:iron-sulfur cluster binding"/>
    <property type="evidence" value="ECO:0007669"/>
    <property type="project" value="UniProtKB-KW"/>
</dbReference>
<sequence length="558" mass="64532">MKRKNYFCSKDCPDCCPFEVDDKFNFKYVNKVNIPTPFVCKKLKGFYEREVLSDDYSYVVEEGKRVRKSFDEVCKEVANFLLESRNKNILYLRGSGSLGLFMGYYDLLFANFENLYFVEGSLCDETGLTAHEEDFGCVVNPPHENLREVDTILLLGKNCKAVSPHLYAYLKELKRDGKEIIYVDPIYTETAKIADRYIRINPASDGILAASILDNLKYNGSLNTNNLFTYCGVSKSDFEYLLSLFREKKVGIITGFGLQRYLNGKNIVNWINRLAVETDNERYLYFGRPSKINFEKQKADKKKKIKIYEIPNYLKKGFFDVFVIVAANPIITYPESGVWQQELSNKKVVVVDTNFTETTKYADYFVKVGGMFAQPDAMGSYFFNFDNIRKEKVIDLPNDLDVVKNVAEYLEISIDFKEIDEVMIKENTDERDYKKREIPIICPYNEKGRFRLLTMSNYHYLNSQLSENYEYGKFVYINPTDADSLKISDGDTVILKNEYGYVEVRAKKDNRVCNGAVMIYKNRKIGNFIVNTLTKSIPTDSDNGVAIYDTFVEVCKKL</sequence>
<dbReference type="InterPro" id="IPR006656">
    <property type="entry name" value="Mopterin_OxRdtase"/>
</dbReference>
<organism evidence="7 8">
    <name type="scientific">Deferribacter autotrophicus</name>
    <dbReference type="NCBI Taxonomy" id="500465"/>
    <lineage>
        <taxon>Bacteria</taxon>
        <taxon>Pseudomonadati</taxon>
        <taxon>Deferribacterota</taxon>
        <taxon>Deferribacteres</taxon>
        <taxon>Deferribacterales</taxon>
        <taxon>Deferribacteraceae</taxon>
        <taxon>Deferribacter</taxon>
    </lineage>
</organism>
<evidence type="ECO:0000256" key="1">
    <source>
        <dbReference type="ARBA" id="ARBA00010312"/>
    </source>
</evidence>
<dbReference type="SUPFAM" id="SSF53706">
    <property type="entry name" value="Formate dehydrogenase/DMSO reductase, domains 1-3"/>
    <property type="match status" value="1"/>
</dbReference>
<dbReference type="EMBL" id="VFJB01000004">
    <property type="protein sequence ID" value="KAA0258558.1"/>
    <property type="molecule type" value="Genomic_DNA"/>
</dbReference>
<evidence type="ECO:0000313" key="7">
    <source>
        <dbReference type="EMBL" id="KAA0258558.1"/>
    </source>
</evidence>
<dbReference type="Pfam" id="PF01568">
    <property type="entry name" value="Molydop_binding"/>
    <property type="match status" value="1"/>
</dbReference>
<dbReference type="Gene3D" id="3.40.228.10">
    <property type="entry name" value="Dimethylsulfoxide Reductase, domain 2"/>
    <property type="match status" value="1"/>
</dbReference>
<dbReference type="Gene3D" id="2.40.40.20">
    <property type="match status" value="1"/>
</dbReference>
<dbReference type="InterPro" id="IPR006657">
    <property type="entry name" value="MoPterin_dinucl-bd_dom"/>
</dbReference>
<keyword evidence="8" id="KW-1185">Reference proteome</keyword>
<dbReference type="InterPro" id="IPR009010">
    <property type="entry name" value="Asp_de-COase-like_dom_sf"/>
</dbReference>
<feature type="domain" description="Molybdopterin oxidoreductase" evidence="5">
    <location>
        <begin position="62"/>
        <end position="364"/>
    </location>
</feature>
<evidence type="ECO:0000256" key="3">
    <source>
        <dbReference type="ARBA" id="ARBA00023004"/>
    </source>
</evidence>
<evidence type="ECO:0000256" key="2">
    <source>
        <dbReference type="ARBA" id="ARBA00022723"/>
    </source>
</evidence>
<comment type="caution">
    <text evidence="7">The sequence shown here is derived from an EMBL/GenBank/DDBJ whole genome shotgun (WGS) entry which is preliminary data.</text>
</comment>
<dbReference type="AlphaFoldDB" id="A0A5A8F3V5"/>
<keyword evidence="4" id="KW-0411">Iron-sulfur</keyword>
<keyword evidence="3" id="KW-0408">Iron</keyword>
<dbReference type="Pfam" id="PF00384">
    <property type="entry name" value="Molybdopterin"/>
    <property type="match status" value="1"/>
</dbReference>
<evidence type="ECO:0000259" key="6">
    <source>
        <dbReference type="Pfam" id="PF01568"/>
    </source>
</evidence>
<evidence type="ECO:0000256" key="4">
    <source>
        <dbReference type="ARBA" id="ARBA00023014"/>
    </source>
</evidence>
<protein>
    <recommendedName>
        <fullName evidence="9">Molybdopterin oxidoreductase</fullName>
    </recommendedName>
</protein>
<dbReference type="GO" id="GO:0016491">
    <property type="term" value="F:oxidoreductase activity"/>
    <property type="evidence" value="ECO:0007669"/>
    <property type="project" value="InterPro"/>
</dbReference>
<evidence type="ECO:0000313" key="8">
    <source>
        <dbReference type="Proteomes" id="UP000322876"/>
    </source>
</evidence>
<dbReference type="Gene3D" id="3.40.50.740">
    <property type="match status" value="2"/>
</dbReference>
<dbReference type="GO" id="GO:0043546">
    <property type="term" value="F:molybdopterin cofactor binding"/>
    <property type="evidence" value="ECO:0007669"/>
    <property type="project" value="InterPro"/>
</dbReference>
<feature type="domain" description="Molybdopterin dinucleotide-binding" evidence="6">
    <location>
        <begin position="459"/>
        <end position="544"/>
    </location>
</feature>
<dbReference type="RefSeq" id="WP_149266113.1">
    <property type="nucleotide sequence ID" value="NZ_VFJB01000004.1"/>
</dbReference>
<dbReference type="PANTHER" id="PTHR43742:SF6">
    <property type="entry name" value="OXIDOREDUCTASE YYAE-RELATED"/>
    <property type="match status" value="1"/>
</dbReference>
<comment type="similarity">
    <text evidence="1">Belongs to the prokaryotic molybdopterin-containing oxidoreductase family.</text>
</comment>
<dbReference type="GO" id="GO:0046872">
    <property type="term" value="F:metal ion binding"/>
    <property type="evidence" value="ECO:0007669"/>
    <property type="project" value="UniProtKB-KW"/>
</dbReference>